<dbReference type="KEGG" id="gsl:Gasu_25260"/>
<keyword evidence="2" id="KW-1185">Reference proteome</keyword>
<name>M2Y2V4_GALSU</name>
<sequence>MLTHFSQGRIYLCMQRFPIDGKSRSTALFSMISTHRTGRPPLLFASRPDSELNEEEKRLKAQIIKRRERQKRAYRRKKLGRKVESQASSLKLDSTTDLNFESTTCNNEKDITLTHFTRNNLSLVYPSFSSFTNFRKHLVAELEQGFSNLDKDVQNFLGSLLVFPSSFTLEAALVVGKFFSPNVLEDVLRQFLWKGFIYVDEDIRFFLNPLVKRYLEWHYYRPLNSPRRWAVLEAEIAIFQYFYEQIKERVRDHKIYVSGLERKMSMKFIDRERDNILICLKHARRKSKECLQDFLSSGGSIFRFGLRAEKRLHYFGDALGLCCSEFFCCSSHSKMNNVYTIPNDSWNSEQDAILLYHLAESYADAMQWEKAETFARYSIRLLEELHLEISSYSYFPPLLLLGNILYETERFEEAKMSILSAMDSIRRFGLYYSSYTANAFIILVNLFLQENDIFSAQQTASDLLEVVRKIGFDELPLFADTMGMFGLISYASGDLTEAERNLRLALESLRSWSCSYLWFDVPMKHCMHLDLWLMDSLSIVLKAQGKYDEADKYKEGVEMIATERDICLRYVSDTSISPHKWTIQDLECSSELNGWNSIPSWIEYETSEGLFSNDVWNTFYSFPPSIQRVFIKHVC</sequence>
<gene>
    <name evidence="1" type="ORF">Gasu_25260</name>
</gene>
<evidence type="ECO:0000313" key="2">
    <source>
        <dbReference type="Proteomes" id="UP000030680"/>
    </source>
</evidence>
<proteinExistence type="predicted"/>
<dbReference type="Proteomes" id="UP000030680">
    <property type="component" value="Unassembled WGS sequence"/>
</dbReference>
<dbReference type="RefSeq" id="XP_005706669.1">
    <property type="nucleotide sequence ID" value="XM_005706612.1"/>
</dbReference>
<dbReference type="EMBL" id="KB454502">
    <property type="protein sequence ID" value="EME30149.1"/>
    <property type="molecule type" value="Genomic_DNA"/>
</dbReference>
<dbReference type="InterPro" id="IPR011990">
    <property type="entry name" value="TPR-like_helical_dom_sf"/>
</dbReference>
<organism evidence="1 2">
    <name type="scientific">Galdieria sulphuraria</name>
    <name type="common">Red alga</name>
    <dbReference type="NCBI Taxonomy" id="130081"/>
    <lineage>
        <taxon>Eukaryota</taxon>
        <taxon>Rhodophyta</taxon>
        <taxon>Bangiophyceae</taxon>
        <taxon>Galdieriales</taxon>
        <taxon>Galdieriaceae</taxon>
        <taxon>Galdieria</taxon>
    </lineage>
</organism>
<reference evidence="2" key="1">
    <citation type="journal article" date="2013" name="Science">
        <title>Gene transfer from bacteria and archaea facilitated evolution of an extremophilic eukaryote.</title>
        <authorList>
            <person name="Schonknecht G."/>
            <person name="Chen W.H."/>
            <person name="Ternes C.M."/>
            <person name="Barbier G.G."/>
            <person name="Shrestha R.P."/>
            <person name="Stanke M."/>
            <person name="Brautigam A."/>
            <person name="Baker B.J."/>
            <person name="Banfield J.F."/>
            <person name="Garavito R.M."/>
            <person name="Carr K."/>
            <person name="Wilkerson C."/>
            <person name="Rensing S.A."/>
            <person name="Gagneul D."/>
            <person name="Dickenson N.E."/>
            <person name="Oesterhelt C."/>
            <person name="Lercher M.J."/>
            <person name="Weber A.P."/>
        </authorList>
    </citation>
    <scope>NUCLEOTIDE SEQUENCE [LARGE SCALE GENOMIC DNA]</scope>
    <source>
        <strain evidence="2">074W</strain>
    </source>
</reference>
<dbReference type="GeneID" id="17088898"/>
<dbReference type="Gene3D" id="1.25.40.10">
    <property type="entry name" value="Tetratricopeptide repeat domain"/>
    <property type="match status" value="1"/>
</dbReference>
<protein>
    <submittedName>
        <fullName evidence="1">Uncharacterized protein</fullName>
    </submittedName>
</protein>
<dbReference type="OrthoDB" id="2212at2759"/>
<dbReference type="AlphaFoldDB" id="M2Y2V4"/>
<evidence type="ECO:0000313" key="1">
    <source>
        <dbReference type="EMBL" id="EME30149.1"/>
    </source>
</evidence>
<accession>M2Y2V4</accession>
<dbReference type="OMA" id="WIEYETS"/>
<dbReference type="SUPFAM" id="SSF48452">
    <property type="entry name" value="TPR-like"/>
    <property type="match status" value="1"/>
</dbReference>
<dbReference type="Gramene" id="EME30149">
    <property type="protein sequence ID" value="EME30149"/>
    <property type="gene ID" value="Gasu_25260"/>
</dbReference>